<evidence type="ECO:0000256" key="4">
    <source>
        <dbReference type="ARBA" id="ARBA00024056"/>
    </source>
</evidence>
<gene>
    <name evidence="7" type="ORF">BN1708_018073</name>
</gene>
<reference evidence="7 8" key="1">
    <citation type="submission" date="2015-05" db="EMBL/GenBank/DDBJ databases">
        <authorList>
            <person name="Wang D.B."/>
            <person name="Wang M."/>
        </authorList>
    </citation>
    <scope>NUCLEOTIDE SEQUENCE [LARGE SCALE GENOMIC DNA]</scope>
    <source>
        <strain evidence="7">VL1</strain>
    </source>
</reference>
<comment type="cofactor">
    <cofactor evidence="1">
        <name>Co(2+)</name>
        <dbReference type="ChEBI" id="CHEBI:48828"/>
    </cofactor>
</comment>
<evidence type="ECO:0000313" key="8">
    <source>
        <dbReference type="Proteomes" id="UP000044602"/>
    </source>
</evidence>
<comment type="catalytic activity">
    <reaction evidence="5">
        <text>[(1-&gt;4)-N-acetyl-beta-D-glucosaminyl](n) + n H2O = chitosan + n acetate</text>
        <dbReference type="Rhea" id="RHEA:10464"/>
        <dbReference type="Rhea" id="RHEA-COMP:9593"/>
        <dbReference type="Rhea" id="RHEA-COMP:9597"/>
        <dbReference type="ChEBI" id="CHEBI:15377"/>
        <dbReference type="ChEBI" id="CHEBI:17029"/>
        <dbReference type="ChEBI" id="CHEBI:30089"/>
        <dbReference type="ChEBI" id="CHEBI:57704"/>
        <dbReference type="EC" id="3.5.1.41"/>
    </reaction>
    <physiologicalReaction direction="left-to-right" evidence="5">
        <dbReference type="Rhea" id="RHEA:10465"/>
    </physiologicalReaction>
</comment>
<dbReference type="GO" id="GO:0005975">
    <property type="term" value="P:carbohydrate metabolic process"/>
    <property type="evidence" value="ECO:0007669"/>
    <property type="project" value="InterPro"/>
</dbReference>
<dbReference type="InterPro" id="IPR011330">
    <property type="entry name" value="Glyco_hydro/deAcase_b/a-brl"/>
</dbReference>
<organism evidence="7 8">
    <name type="scientific">Verticillium longisporum</name>
    <name type="common">Verticillium dahliae var. longisporum</name>
    <dbReference type="NCBI Taxonomy" id="100787"/>
    <lineage>
        <taxon>Eukaryota</taxon>
        <taxon>Fungi</taxon>
        <taxon>Dikarya</taxon>
        <taxon>Ascomycota</taxon>
        <taxon>Pezizomycotina</taxon>
        <taxon>Sordariomycetes</taxon>
        <taxon>Hypocreomycetidae</taxon>
        <taxon>Glomerellales</taxon>
        <taxon>Plectosphaerellaceae</taxon>
        <taxon>Verticillium</taxon>
    </lineage>
</organism>
<dbReference type="Proteomes" id="UP000044602">
    <property type="component" value="Unassembled WGS sequence"/>
</dbReference>
<dbReference type="GO" id="GO:0004099">
    <property type="term" value="F:chitin deacetylase activity"/>
    <property type="evidence" value="ECO:0007669"/>
    <property type="project" value="UniProtKB-EC"/>
</dbReference>
<name>A0A0G4LR86_VERLO</name>
<dbReference type="SUPFAM" id="SSF88713">
    <property type="entry name" value="Glycoside hydrolase/deacetylase"/>
    <property type="match status" value="1"/>
</dbReference>
<dbReference type="STRING" id="100787.A0A0G4LR86"/>
<dbReference type="GO" id="GO:0009272">
    <property type="term" value="P:fungal-type cell wall biogenesis"/>
    <property type="evidence" value="ECO:0007669"/>
    <property type="project" value="UniProtKB-ARBA"/>
</dbReference>
<dbReference type="Pfam" id="PF01522">
    <property type="entry name" value="Polysacc_deac_1"/>
    <property type="match status" value="1"/>
</dbReference>
<keyword evidence="8" id="KW-1185">Reference proteome</keyword>
<keyword evidence="3" id="KW-0170">Cobalt</keyword>
<proteinExistence type="predicted"/>
<sequence length="179" mass="19620">PFYVIYKPPAALIRHFQRKWPDVLWQVETQRKIVALTIDDAPSEHTTAIAKLLRENDAHATFFVIGSQVESRLDALGEIIRDGNELGNHAMHDEPSRSLTDAQLENEIRSGRLDVDDVAGPQLGPDIRVGARVERQVKGLEAREAVHEAHDAEAAVVAGPDGDAARVEAHEQGVEGGET</sequence>
<feature type="domain" description="NodB homology" evidence="6">
    <location>
        <begin position="32"/>
        <end position="179"/>
    </location>
</feature>
<dbReference type="PANTHER" id="PTHR10587">
    <property type="entry name" value="GLYCOSYL TRANSFERASE-RELATED"/>
    <property type="match status" value="1"/>
</dbReference>
<dbReference type="InterPro" id="IPR050248">
    <property type="entry name" value="Polysacc_deacetylase_ArnD"/>
</dbReference>
<protein>
    <recommendedName>
        <fullName evidence="4">chitin deacetylase</fullName>
        <ecNumber evidence="4">3.5.1.41</ecNumber>
    </recommendedName>
</protein>
<evidence type="ECO:0000256" key="2">
    <source>
        <dbReference type="ARBA" id="ARBA00023024"/>
    </source>
</evidence>
<keyword evidence="2" id="KW-0146">Chitin degradation</keyword>
<dbReference type="EC" id="3.5.1.41" evidence="4"/>
<evidence type="ECO:0000313" key="7">
    <source>
        <dbReference type="EMBL" id="CRK24170.1"/>
    </source>
</evidence>
<feature type="non-terminal residue" evidence="7">
    <location>
        <position position="1"/>
    </location>
</feature>
<dbReference type="InterPro" id="IPR002509">
    <property type="entry name" value="NODB_dom"/>
</dbReference>
<evidence type="ECO:0000256" key="1">
    <source>
        <dbReference type="ARBA" id="ARBA00001941"/>
    </source>
</evidence>
<dbReference type="Gene3D" id="3.20.20.370">
    <property type="entry name" value="Glycoside hydrolase/deacetylase"/>
    <property type="match status" value="1"/>
</dbReference>
<evidence type="ECO:0000259" key="6">
    <source>
        <dbReference type="PROSITE" id="PS51677"/>
    </source>
</evidence>
<dbReference type="PROSITE" id="PS51677">
    <property type="entry name" value="NODB"/>
    <property type="match status" value="1"/>
</dbReference>
<evidence type="ECO:0000256" key="3">
    <source>
        <dbReference type="ARBA" id="ARBA00023285"/>
    </source>
</evidence>
<dbReference type="PANTHER" id="PTHR10587:SF137">
    <property type="entry name" value="4-DEOXY-4-FORMAMIDO-L-ARABINOSE-PHOSPHOUNDECAPRENOL DEFORMYLASE ARND-RELATED"/>
    <property type="match status" value="1"/>
</dbReference>
<dbReference type="AlphaFoldDB" id="A0A0G4LR86"/>
<keyword evidence="2" id="KW-0119">Carbohydrate metabolism</keyword>
<dbReference type="GO" id="GO:0006032">
    <property type="term" value="P:chitin catabolic process"/>
    <property type="evidence" value="ECO:0007669"/>
    <property type="project" value="UniProtKB-KW"/>
</dbReference>
<dbReference type="EMBL" id="CVQH01016670">
    <property type="protein sequence ID" value="CRK24170.1"/>
    <property type="molecule type" value="Genomic_DNA"/>
</dbReference>
<keyword evidence="2" id="KW-0624">Polysaccharide degradation</keyword>
<accession>A0A0G4LR86</accession>
<evidence type="ECO:0000256" key="5">
    <source>
        <dbReference type="ARBA" id="ARBA00048494"/>
    </source>
</evidence>